<reference evidence="1 2" key="1">
    <citation type="journal article" date="2016" name="Int. J. Syst. Evol. Microbiol.">
        <title>Panacibacter ginsenosidivorans gen. nov., sp. nov., with ginsenoside converting activity isolated from soil of a ginseng field.</title>
        <authorList>
            <person name="Siddiqi M.Z."/>
            <person name="Muhammad Shafi S."/>
            <person name="Choi K.D."/>
            <person name="Im W.T."/>
        </authorList>
    </citation>
    <scope>NUCLEOTIDE SEQUENCE [LARGE SCALE GENOMIC DNA]</scope>
    <source>
        <strain evidence="1 2">Gsoil1550</strain>
    </source>
</reference>
<dbReference type="RefSeq" id="WP_147190730.1">
    <property type="nucleotide sequence ID" value="NZ_CP042435.1"/>
</dbReference>
<accession>A0A5B8VB32</accession>
<dbReference type="SUPFAM" id="SSF55874">
    <property type="entry name" value="ATPase domain of HSP90 chaperone/DNA topoisomerase II/histidine kinase"/>
    <property type="match status" value="1"/>
</dbReference>
<dbReference type="GO" id="GO:0016301">
    <property type="term" value="F:kinase activity"/>
    <property type="evidence" value="ECO:0007669"/>
    <property type="project" value="UniProtKB-KW"/>
</dbReference>
<name>A0A5B8VB32_9BACT</name>
<dbReference type="OrthoDB" id="9813438at2"/>
<dbReference type="KEGG" id="pgin:FRZ67_15115"/>
<evidence type="ECO:0000313" key="2">
    <source>
        <dbReference type="Proteomes" id="UP000321533"/>
    </source>
</evidence>
<dbReference type="Gene3D" id="3.30.565.10">
    <property type="entry name" value="Histidine kinase-like ATPase, C-terminal domain"/>
    <property type="match status" value="1"/>
</dbReference>
<gene>
    <name evidence="1" type="ORF">FRZ67_15115</name>
</gene>
<keyword evidence="1" id="KW-0808">Transferase</keyword>
<protein>
    <submittedName>
        <fullName evidence="1">Sensor histidine kinase</fullName>
    </submittedName>
</protein>
<dbReference type="Proteomes" id="UP000321533">
    <property type="component" value="Chromosome"/>
</dbReference>
<dbReference type="InterPro" id="IPR036890">
    <property type="entry name" value="HATPase_C_sf"/>
</dbReference>
<keyword evidence="2" id="KW-1185">Reference proteome</keyword>
<proteinExistence type="predicted"/>
<dbReference type="AlphaFoldDB" id="A0A5B8VB32"/>
<organism evidence="1 2">
    <name type="scientific">Panacibacter ginsenosidivorans</name>
    <dbReference type="NCBI Taxonomy" id="1813871"/>
    <lineage>
        <taxon>Bacteria</taxon>
        <taxon>Pseudomonadati</taxon>
        <taxon>Bacteroidota</taxon>
        <taxon>Chitinophagia</taxon>
        <taxon>Chitinophagales</taxon>
        <taxon>Chitinophagaceae</taxon>
        <taxon>Panacibacter</taxon>
    </lineage>
</organism>
<keyword evidence="1" id="KW-0418">Kinase</keyword>
<evidence type="ECO:0000313" key="1">
    <source>
        <dbReference type="EMBL" id="QEC68572.1"/>
    </source>
</evidence>
<dbReference type="EMBL" id="CP042435">
    <property type="protein sequence ID" value="QEC68572.1"/>
    <property type="molecule type" value="Genomic_DNA"/>
</dbReference>
<sequence length="492" mass="56245">MGQKIPINNTPQANEVWKGIGGHFDFLSQIIHEFIDNSISNFIGNNSLAKNILITFRDIGNNVEVLIEDQGTGIKDLNVAFCLGNTSIGDSPLNEHGFGMKHALASANPQNNNWAVYTRTKEDFDKNQFKKISSPYKIVDFEADLITIDEEKWPGQFNSSGTFVRFECKREMFNTLRKGIKGALPLSIDGFMAFFKEDLGFVYSNILKDGYATISIVTPKNSYVVAAVEPNWKEFIGPKSGNEDYDLGNGNVTINYQFGATNEAMYNKYYLKNQSSSGVEIRINGRLLSYNIFKDIWNLEPHPKYNHLLIKLNIISNDKSRLPTTRTSKNGIREGDGKLEKIYEWVRKKYKKPDTDEDVRDEDQDEISLFETLRDQKNTHLVGCNATTQQYVFNTVGENARIDLYMDFRNDVTIYEGKKDKTTFKDVYQLRMYWDGCVIDGINPQVGILISAVHPNSVKKLVDIVNSMKDQNGNNYNFIMKTWRDEMIPYPK</sequence>